<feature type="domain" description="Zn(2)-C6 fungal-type" evidence="3">
    <location>
        <begin position="30"/>
        <end position="60"/>
    </location>
</feature>
<keyword evidence="1" id="KW-0539">Nucleus</keyword>
<dbReference type="AlphaFoldDB" id="A0AAD9M3Y3"/>
<evidence type="ECO:0000259" key="3">
    <source>
        <dbReference type="PROSITE" id="PS50048"/>
    </source>
</evidence>
<dbReference type="SUPFAM" id="SSF57701">
    <property type="entry name" value="Zn2/Cys6 DNA-binding domain"/>
    <property type="match status" value="1"/>
</dbReference>
<dbReference type="GO" id="GO:0000981">
    <property type="term" value="F:DNA-binding transcription factor activity, RNA polymerase II-specific"/>
    <property type="evidence" value="ECO:0007669"/>
    <property type="project" value="InterPro"/>
</dbReference>
<dbReference type="Pfam" id="PF00172">
    <property type="entry name" value="Zn_clus"/>
    <property type="match status" value="1"/>
</dbReference>
<reference evidence="4" key="1">
    <citation type="submission" date="2021-06" db="EMBL/GenBank/DDBJ databases">
        <title>Comparative genomics, transcriptomics and evolutionary studies reveal genomic signatures of adaptation to plant cell wall in hemibiotrophic fungi.</title>
        <authorList>
            <consortium name="DOE Joint Genome Institute"/>
            <person name="Baroncelli R."/>
            <person name="Diaz J.F."/>
            <person name="Benocci T."/>
            <person name="Peng M."/>
            <person name="Battaglia E."/>
            <person name="Haridas S."/>
            <person name="Andreopoulos W."/>
            <person name="Labutti K."/>
            <person name="Pangilinan J."/>
            <person name="Floch G.L."/>
            <person name="Makela M.R."/>
            <person name="Henrissat B."/>
            <person name="Grigoriev I.V."/>
            <person name="Crouch J.A."/>
            <person name="De Vries R.P."/>
            <person name="Sukno S.A."/>
            <person name="Thon M.R."/>
        </authorList>
    </citation>
    <scope>NUCLEOTIDE SEQUENCE</scope>
    <source>
        <strain evidence="4">MAFF235873</strain>
    </source>
</reference>
<comment type="caution">
    <text evidence="4">The sequence shown here is derived from an EMBL/GenBank/DDBJ whole genome shotgun (WGS) entry which is preliminary data.</text>
</comment>
<feature type="compositionally biased region" description="Polar residues" evidence="2">
    <location>
        <begin position="95"/>
        <end position="115"/>
    </location>
</feature>
<proteinExistence type="predicted"/>
<dbReference type="InterPro" id="IPR001138">
    <property type="entry name" value="Zn2Cys6_DnaBD"/>
</dbReference>
<dbReference type="CDD" id="cd00067">
    <property type="entry name" value="GAL4"/>
    <property type="match status" value="1"/>
</dbReference>
<gene>
    <name evidence="4" type="ORF">LX32DRAFT_662080</name>
</gene>
<evidence type="ECO:0000313" key="5">
    <source>
        <dbReference type="Proteomes" id="UP001232148"/>
    </source>
</evidence>
<accession>A0AAD9M3Y3</accession>
<dbReference type="PROSITE" id="PS50048">
    <property type="entry name" value="ZN2_CY6_FUNGAL_2"/>
    <property type="match status" value="1"/>
</dbReference>
<dbReference type="Proteomes" id="UP001232148">
    <property type="component" value="Unassembled WGS sequence"/>
</dbReference>
<dbReference type="Gene3D" id="4.10.240.10">
    <property type="entry name" value="Zn(2)-C6 fungal-type DNA-binding domain"/>
    <property type="match status" value="1"/>
</dbReference>
<dbReference type="GO" id="GO:0005634">
    <property type="term" value="C:nucleus"/>
    <property type="evidence" value="ECO:0007669"/>
    <property type="project" value="TreeGrafter"/>
</dbReference>
<feature type="region of interest" description="Disordered" evidence="2">
    <location>
        <begin position="74"/>
        <end position="115"/>
    </location>
</feature>
<dbReference type="EMBL" id="MU842844">
    <property type="protein sequence ID" value="KAK2031047.1"/>
    <property type="molecule type" value="Genomic_DNA"/>
</dbReference>
<dbReference type="GO" id="GO:0000976">
    <property type="term" value="F:transcription cis-regulatory region binding"/>
    <property type="evidence" value="ECO:0007669"/>
    <property type="project" value="TreeGrafter"/>
</dbReference>
<feature type="region of interest" description="Disordered" evidence="2">
    <location>
        <begin position="1"/>
        <end position="28"/>
    </location>
</feature>
<dbReference type="GO" id="GO:0008270">
    <property type="term" value="F:zinc ion binding"/>
    <property type="evidence" value="ECO:0007669"/>
    <property type="project" value="InterPro"/>
</dbReference>
<organism evidence="4 5">
    <name type="scientific">Colletotrichum zoysiae</name>
    <dbReference type="NCBI Taxonomy" id="1216348"/>
    <lineage>
        <taxon>Eukaryota</taxon>
        <taxon>Fungi</taxon>
        <taxon>Dikarya</taxon>
        <taxon>Ascomycota</taxon>
        <taxon>Pezizomycotina</taxon>
        <taxon>Sordariomycetes</taxon>
        <taxon>Hypocreomycetidae</taxon>
        <taxon>Glomerellales</taxon>
        <taxon>Glomerellaceae</taxon>
        <taxon>Colletotrichum</taxon>
        <taxon>Colletotrichum graminicola species complex</taxon>
    </lineage>
</organism>
<dbReference type="InterPro" id="IPR036864">
    <property type="entry name" value="Zn2-C6_fun-type_DNA-bd_sf"/>
</dbReference>
<dbReference type="GO" id="GO:0045944">
    <property type="term" value="P:positive regulation of transcription by RNA polymerase II"/>
    <property type="evidence" value="ECO:0007669"/>
    <property type="project" value="TreeGrafter"/>
</dbReference>
<evidence type="ECO:0000313" key="4">
    <source>
        <dbReference type="EMBL" id="KAK2031047.1"/>
    </source>
</evidence>
<dbReference type="SMART" id="SM00066">
    <property type="entry name" value="GAL4"/>
    <property type="match status" value="1"/>
</dbReference>
<dbReference type="PANTHER" id="PTHR37534:SF4">
    <property type="entry name" value="ZN(II)2CYS6 TRANSCRIPTION FACTOR (EUROFUNG)"/>
    <property type="match status" value="1"/>
</dbReference>
<dbReference type="PANTHER" id="PTHR37534">
    <property type="entry name" value="TRANSCRIPTIONAL ACTIVATOR PROTEIN UGA3"/>
    <property type="match status" value="1"/>
</dbReference>
<sequence length="650" mass="70068">MTDHTDSVLGSGPGTGTGPPRQRRQRTRTGCLKCRIRRRKCDEGKPRCQRCIDGDFECRYGSRLTFLEKNVLTVSSTSNPGDASTPRYPRLQFVNPASPSQTPDAPSSPSPVSQTPLRLSITTNATDTSAYLSSLQTRALMASAFQIETQLSDPVVLKPQPLEPSSAPPFHHPLPLTQWRSQSIGSIGHEGLVSPAGKFHVAEESSSRFPNNDAAYETALDVLLSLGNEGTGSEPLPSHGSGSYDVAGDGFGVSPPDSAGERRAPEATLTVTTASVSPDRLLQLLRRFRYQLDLCDMSQTFGLHVPRLAIEHEGVLHSFLAVAAVAEQADMRSAAFGDVEYFKSLVDARPMYAEGVGMSDCDIVRLALWAACQFASNGPDGWQDLLGAEGDRFWSAALAGANSKTIAILSVLVRLELAAALVTGAPISVPEQLHFDNANQPSDFSPVAEATFRCAVEPLLLCAQVVDFCAGTPRSHTTVGPGIPPTTPVHRWTVLCDALGAWYANRKQEFRPMAEMDGDEGLFPVVLFTSGAAVLANQLYHTAMFMLLHNKPRTLQTAAAAAAAAAAKKSSAASLSPLWHAQRVCGIALNNDRRDSWDPCLVASLYLAARRMTYEPQQRAVLECFERVGALTGWNVDGFTAKARENWGMM</sequence>
<evidence type="ECO:0000256" key="1">
    <source>
        <dbReference type="ARBA" id="ARBA00023242"/>
    </source>
</evidence>
<dbReference type="PROSITE" id="PS00463">
    <property type="entry name" value="ZN2_CY6_FUNGAL_1"/>
    <property type="match status" value="1"/>
</dbReference>
<keyword evidence="5" id="KW-1185">Reference proteome</keyword>
<protein>
    <recommendedName>
        <fullName evidence="3">Zn(2)-C6 fungal-type domain-containing protein</fullName>
    </recommendedName>
</protein>
<name>A0AAD9M3Y3_9PEZI</name>
<evidence type="ECO:0000256" key="2">
    <source>
        <dbReference type="SAM" id="MobiDB-lite"/>
    </source>
</evidence>